<dbReference type="Gene3D" id="3.30.410.40">
    <property type="match status" value="1"/>
</dbReference>
<proteinExistence type="inferred from homology"/>
<protein>
    <recommendedName>
        <fullName evidence="2">Glucose-methanol-choline oxidoreductase N-terminal domain-containing protein</fullName>
    </recommendedName>
</protein>
<name>A0ABQ9HGZ8_9NEOP</name>
<dbReference type="PROSITE" id="PS00624">
    <property type="entry name" value="GMC_OXRED_2"/>
    <property type="match status" value="1"/>
</dbReference>
<reference evidence="3 4" key="1">
    <citation type="submission" date="2023-02" db="EMBL/GenBank/DDBJ databases">
        <title>LHISI_Scaffold_Assembly.</title>
        <authorList>
            <person name="Stuart O.P."/>
            <person name="Cleave R."/>
            <person name="Magrath M.J.L."/>
            <person name="Mikheyev A.S."/>
        </authorList>
    </citation>
    <scope>NUCLEOTIDE SEQUENCE [LARGE SCALE GENOMIC DNA]</scope>
    <source>
        <strain evidence="3">Daus_M_001</strain>
        <tissue evidence="3">Leg muscle</tissue>
    </source>
</reference>
<dbReference type="EMBL" id="JARBHB010000005">
    <property type="protein sequence ID" value="KAJ8883550.1"/>
    <property type="molecule type" value="Genomic_DNA"/>
</dbReference>
<sequence length="471" mass="51661">MEATCGFRDTEFLSGVCGANYTTFMSLLSLVISSNPRISDPCRRLGRDGSEMPDISAFDYVLVRTGPAGSVIASCLEPSDTSVPVYFASAVGKEVDWKYKTQPNTNAFRSPKAIVSWPRGKMVGGTLAMEGMMYTRGHKNLYNKDAGNVDWGYDDLLPYFKKAESIRARDVEKKFHGTEGPVVVDHFPDQPKLSQSTSRVYLRTNKARMNPRVSINSHLIKVLINSATNIAFGVQFIDSKGATKTVLARREVILSAGAIGSPQLLLLSGVGPSEDLKAVGIDMKKDLPVEDDIPDIQVFFDGYSAKCARTGVAIEFSNGSLSPSCGRRPVDVRPTNVYPRSRGYLKLNSSNPLDYPLLYGNYLSDQRDVPVLIEGIKFILDMANTTVFAAWDIRLDTTPVAGCENLTFASDEYWECVIRTNTNGENHQVHGIARLRVVDASICPMVPNSNLTPFILAAAEKLASMIKRGKS</sequence>
<dbReference type="PANTHER" id="PTHR11552">
    <property type="entry name" value="GLUCOSE-METHANOL-CHOLINE GMC OXIDOREDUCTASE"/>
    <property type="match status" value="1"/>
</dbReference>
<accession>A0ABQ9HGZ8</accession>
<comment type="caution">
    <text evidence="3">The sequence shown here is derived from an EMBL/GenBank/DDBJ whole genome shotgun (WGS) entry which is preliminary data.</text>
</comment>
<evidence type="ECO:0000256" key="1">
    <source>
        <dbReference type="ARBA" id="ARBA00010790"/>
    </source>
</evidence>
<dbReference type="SUPFAM" id="SSF51905">
    <property type="entry name" value="FAD/NAD(P)-binding domain"/>
    <property type="match status" value="1"/>
</dbReference>
<dbReference type="PIRSF" id="PIRSF000137">
    <property type="entry name" value="Alcohol_oxidase"/>
    <property type="match status" value="1"/>
</dbReference>
<dbReference type="Gene3D" id="3.50.50.60">
    <property type="entry name" value="FAD/NAD(P)-binding domain"/>
    <property type="match status" value="2"/>
</dbReference>
<dbReference type="Pfam" id="PF00732">
    <property type="entry name" value="GMC_oxred_N"/>
    <property type="match status" value="2"/>
</dbReference>
<feature type="domain" description="Glucose-methanol-choline oxidoreductase N-terminal" evidence="2">
    <location>
        <begin position="257"/>
        <end position="271"/>
    </location>
</feature>
<evidence type="ECO:0000313" key="3">
    <source>
        <dbReference type="EMBL" id="KAJ8883550.1"/>
    </source>
</evidence>
<dbReference type="InterPro" id="IPR000172">
    <property type="entry name" value="GMC_OxRdtase_N"/>
</dbReference>
<keyword evidence="4" id="KW-1185">Reference proteome</keyword>
<dbReference type="PANTHER" id="PTHR11552:SF217">
    <property type="entry name" value="GLUCOSE DEHYDROGENASE [FAD, QUINONE]"/>
    <property type="match status" value="1"/>
</dbReference>
<dbReference type="InterPro" id="IPR007867">
    <property type="entry name" value="GMC_OxRtase_C"/>
</dbReference>
<dbReference type="Proteomes" id="UP001159363">
    <property type="component" value="Chromosome 4"/>
</dbReference>
<dbReference type="InterPro" id="IPR036188">
    <property type="entry name" value="FAD/NAD-bd_sf"/>
</dbReference>
<dbReference type="InterPro" id="IPR012132">
    <property type="entry name" value="GMC_OxRdtase"/>
</dbReference>
<evidence type="ECO:0000313" key="4">
    <source>
        <dbReference type="Proteomes" id="UP001159363"/>
    </source>
</evidence>
<comment type="similarity">
    <text evidence="1">Belongs to the GMC oxidoreductase family.</text>
</comment>
<dbReference type="Pfam" id="PF05199">
    <property type="entry name" value="GMC_oxred_C"/>
    <property type="match status" value="1"/>
</dbReference>
<evidence type="ECO:0000259" key="2">
    <source>
        <dbReference type="PROSITE" id="PS00624"/>
    </source>
</evidence>
<gene>
    <name evidence="3" type="ORF">PR048_015394</name>
</gene>
<organism evidence="3 4">
    <name type="scientific">Dryococelus australis</name>
    <dbReference type="NCBI Taxonomy" id="614101"/>
    <lineage>
        <taxon>Eukaryota</taxon>
        <taxon>Metazoa</taxon>
        <taxon>Ecdysozoa</taxon>
        <taxon>Arthropoda</taxon>
        <taxon>Hexapoda</taxon>
        <taxon>Insecta</taxon>
        <taxon>Pterygota</taxon>
        <taxon>Neoptera</taxon>
        <taxon>Polyneoptera</taxon>
        <taxon>Phasmatodea</taxon>
        <taxon>Verophasmatodea</taxon>
        <taxon>Anareolatae</taxon>
        <taxon>Phasmatidae</taxon>
        <taxon>Eurycanthinae</taxon>
        <taxon>Dryococelus</taxon>
    </lineage>
</organism>
<dbReference type="SUPFAM" id="SSF54373">
    <property type="entry name" value="FAD-linked reductases, C-terminal domain"/>
    <property type="match status" value="1"/>
</dbReference>